<dbReference type="RefSeq" id="WP_135182293.1">
    <property type="nucleotide sequence ID" value="NZ_JADGKZ010000011.1"/>
</dbReference>
<evidence type="ECO:0000313" key="1">
    <source>
        <dbReference type="EMBL" id="TFU97419.1"/>
    </source>
</evidence>
<reference evidence="1 2" key="1">
    <citation type="submission" date="2019-03" db="EMBL/GenBank/DDBJ databases">
        <title>Diversity of the mouse oral microbiome.</title>
        <authorList>
            <person name="Joseph S."/>
            <person name="Aduse-Opoku J."/>
            <person name="Curtis M."/>
            <person name="Wade W."/>
            <person name="Hashim A."/>
        </authorList>
    </citation>
    <scope>NUCLEOTIDE SEQUENCE [LARGE SCALE GENOMIC DNA]</scope>
    <source>
        <strain evidence="1 2">WM131</strain>
    </source>
</reference>
<sequence length="222" mass="26189">MFQKYYHANNNLKRSSLVEYEKYKDKMVWSNLLLNELEVLPKKSSPIDLSLLKSDIRIFRLCVDNYNSKEDKYLYTVYSICKCLLSEYHIKNIFGALSFDFREFKSFDALNLIGDIHKKIPFEVNYSQQYLDFKSKFEYILSLYSKGIDFNEIALRRNDSLGELIKKRLGYLSVSINYLGEVVNISNTTRDIVENGFEKNFVNIFSHRGESYFVVCSNLLKK</sequence>
<name>A0A4Y9JBT9_9STRE</name>
<proteinExistence type="predicted"/>
<protein>
    <submittedName>
        <fullName evidence="1">Uncharacterized protein</fullName>
    </submittedName>
</protein>
<accession>A0A4Y9JBT9</accession>
<gene>
    <name evidence="1" type="ORF">E4T82_07865</name>
</gene>
<dbReference type="AlphaFoldDB" id="A0A4Y9JBT9"/>
<organism evidence="1 2">
    <name type="scientific">Streptococcus cuniculi</name>
    <dbReference type="NCBI Taxonomy" id="1432788"/>
    <lineage>
        <taxon>Bacteria</taxon>
        <taxon>Bacillati</taxon>
        <taxon>Bacillota</taxon>
        <taxon>Bacilli</taxon>
        <taxon>Lactobacillales</taxon>
        <taxon>Streptococcaceae</taxon>
        <taxon>Streptococcus</taxon>
    </lineage>
</organism>
<dbReference type="EMBL" id="SPPD01000011">
    <property type="protein sequence ID" value="TFU97419.1"/>
    <property type="molecule type" value="Genomic_DNA"/>
</dbReference>
<dbReference type="Proteomes" id="UP000297253">
    <property type="component" value="Unassembled WGS sequence"/>
</dbReference>
<evidence type="ECO:0000313" key="2">
    <source>
        <dbReference type="Proteomes" id="UP000297253"/>
    </source>
</evidence>
<comment type="caution">
    <text evidence="1">The sequence shown here is derived from an EMBL/GenBank/DDBJ whole genome shotgun (WGS) entry which is preliminary data.</text>
</comment>